<name>A0ABU0BQV6_9HYPH</name>
<gene>
    <name evidence="2" type="ORF">QO002_002761</name>
</gene>
<reference evidence="2 3" key="1">
    <citation type="submission" date="2023-07" db="EMBL/GenBank/DDBJ databases">
        <title>Genomic Encyclopedia of Type Strains, Phase IV (KMG-IV): sequencing the most valuable type-strain genomes for metagenomic binning, comparative biology and taxonomic classification.</title>
        <authorList>
            <person name="Goeker M."/>
        </authorList>
    </citation>
    <scope>NUCLEOTIDE SEQUENCE [LARGE SCALE GENOMIC DNA]</scope>
    <source>
        <strain evidence="2 3">DSM 1112</strain>
    </source>
</reference>
<evidence type="ECO:0000313" key="2">
    <source>
        <dbReference type="EMBL" id="MDQ0320623.1"/>
    </source>
</evidence>
<dbReference type="Proteomes" id="UP001230207">
    <property type="component" value="Unassembled WGS sequence"/>
</dbReference>
<keyword evidence="3" id="KW-1185">Reference proteome</keyword>
<feature type="region of interest" description="Disordered" evidence="1">
    <location>
        <begin position="29"/>
        <end position="48"/>
    </location>
</feature>
<evidence type="ECO:0008006" key="4">
    <source>
        <dbReference type="Google" id="ProtNLM"/>
    </source>
</evidence>
<organism evidence="2 3">
    <name type="scientific">Pararhizobium capsulatum DSM 1112</name>
    <dbReference type="NCBI Taxonomy" id="1121113"/>
    <lineage>
        <taxon>Bacteria</taxon>
        <taxon>Pseudomonadati</taxon>
        <taxon>Pseudomonadota</taxon>
        <taxon>Alphaproteobacteria</taxon>
        <taxon>Hyphomicrobiales</taxon>
        <taxon>Rhizobiaceae</taxon>
        <taxon>Rhizobium/Agrobacterium group</taxon>
        <taxon>Pararhizobium</taxon>
    </lineage>
</organism>
<accession>A0ABU0BQV6</accession>
<protein>
    <recommendedName>
        <fullName evidence="4">Transposase</fullName>
    </recommendedName>
</protein>
<dbReference type="EMBL" id="JAUSVF010000001">
    <property type="protein sequence ID" value="MDQ0320623.1"/>
    <property type="molecule type" value="Genomic_DNA"/>
</dbReference>
<proteinExistence type="predicted"/>
<comment type="caution">
    <text evidence="2">The sequence shown here is derived from an EMBL/GenBank/DDBJ whole genome shotgun (WGS) entry which is preliminary data.</text>
</comment>
<evidence type="ECO:0000313" key="3">
    <source>
        <dbReference type="Proteomes" id="UP001230207"/>
    </source>
</evidence>
<evidence type="ECO:0000256" key="1">
    <source>
        <dbReference type="SAM" id="MobiDB-lite"/>
    </source>
</evidence>
<sequence length="70" mass="7797">MYLHAEVVRQTPLRFTKLRARKLKRGLAPLKSVARQKPGRIEGSMNIPVEGLSGNGFQRSAKVSRPFGHA</sequence>